<reference evidence="3" key="1">
    <citation type="submission" date="2022-01" db="EMBL/GenBank/DDBJ databases">
        <authorList>
            <person name="Jo J.-H."/>
            <person name="Im W.-T."/>
        </authorList>
    </citation>
    <scope>NUCLEOTIDE SEQUENCE</scope>
    <source>
        <strain evidence="3">NA20</strain>
    </source>
</reference>
<dbReference type="InterPro" id="IPR022123">
    <property type="entry name" value="DUF3658"/>
</dbReference>
<dbReference type="InterPro" id="IPR014973">
    <property type="entry name" value="DUF1835"/>
</dbReference>
<name>A0ABS9KMW4_9BACT</name>
<dbReference type="EMBL" id="JAKLTR010000002">
    <property type="protein sequence ID" value="MCG2613644.1"/>
    <property type="molecule type" value="Genomic_DNA"/>
</dbReference>
<dbReference type="Pfam" id="PF08874">
    <property type="entry name" value="DUF1835"/>
    <property type="match status" value="1"/>
</dbReference>
<evidence type="ECO:0000259" key="1">
    <source>
        <dbReference type="Pfam" id="PF08874"/>
    </source>
</evidence>
<evidence type="ECO:0000313" key="3">
    <source>
        <dbReference type="EMBL" id="MCG2613644.1"/>
    </source>
</evidence>
<protein>
    <submittedName>
        <fullName evidence="3">DUF1835 domain-containing protein</fullName>
    </submittedName>
</protein>
<accession>A0ABS9KMW4</accession>
<feature type="domain" description="DUF3658" evidence="2">
    <location>
        <begin position="158"/>
        <end position="257"/>
    </location>
</feature>
<feature type="domain" description="DUF1835" evidence="1">
    <location>
        <begin position="2"/>
        <end position="125"/>
    </location>
</feature>
<evidence type="ECO:0000259" key="2">
    <source>
        <dbReference type="Pfam" id="PF12395"/>
    </source>
</evidence>
<dbReference type="Proteomes" id="UP001165367">
    <property type="component" value="Unassembled WGS sequence"/>
</dbReference>
<evidence type="ECO:0000313" key="4">
    <source>
        <dbReference type="Proteomes" id="UP001165367"/>
    </source>
</evidence>
<proteinExistence type="predicted"/>
<organism evidence="3 4">
    <name type="scientific">Terrimonas ginsenosidimutans</name>
    <dbReference type="NCBI Taxonomy" id="2908004"/>
    <lineage>
        <taxon>Bacteria</taxon>
        <taxon>Pseudomonadati</taxon>
        <taxon>Bacteroidota</taxon>
        <taxon>Chitinophagia</taxon>
        <taxon>Chitinophagales</taxon>
        <taxon>Chitinophagaceae</taxon>
        <taxon>Terrimonas</taxon>
    </lineage>
</organism>
<sequence>MIHIVFNGVEVELMQKVMEQDETLAGEVEIIRDDFAVGPLADLDTEEGWNARLEWWKTLSQGSPYADDLVGSFDDRKTVEKLKEKLKENTTEEIWIWMGQNQHDVTGYYWLMPQLREFQGRVMVLYMNNLPFINEKGQIFYPSWLSEIQPKEFSKAKKLARPITLSEFEVDPDEWKKLVEENAVVRMLEGGKKIAGKGDDFYDQEIIKNITGEWQKASRVLSNTLNRMKIKTGDIFIMWRIRTLISEGKIDVTGDTTKTWKDFDIKLAGAAKTENAAAESAAV</sequence>
<dbReference type="RefSeq" id="WP_237869174.1">
    <property type="nucleotide sequence ID" value="NZ_JAKLTR010000002.1"/>
</dbReference>
<gene>
    <name evidence="3" type="ORF">LZZ85_05100</name>
</gene>
<keyword evidence="4" id="KW-1185">Reference proteome</keyword>
<dbReference type="Pfam" id="PF12395">
    <property type="entry name" value="DUF3658"/>
    <property type="match status" value="1"/>
</dbReference>
<comment type="caution">
    <text evidence="3">The sequence shown here is derived from an EMBL/GenBank/DDBJ whole genome shotgun (WGS) entry which is preliminary data.</text>
</comment>